<comment type="caution">
    <text evidence="1">The sequence shown here is derived from an EMBL/GenBank/DDBJ whole genome shotgun (WGS) entry which is preliminary data.</text>
</comment>
<accession>A0ACC0JZC9</accession>
<name>A0ACC0JZC9_CHOFU</name>
<sequence>MNKAARGSRVARKFLRRAVLPPLRMCRAPEHGGELRNQLCRLLTTPVSSVRDLVAEFLFVLCKEKVGRMVKYTGFGNAAATWRKRPPRRRGSGGRYSSSSDDSDTEEYLEAAPRIDPVKEYEAMKLVNLFDKMVSEGVVRPARVGPDGRPQAIDHVLELRDHPPNRPQS</sequence>
<gene>
    <name evidence="1" type="ORF">MSG28_000118</name>
</gene>
<evidence type="ECO:0000313" key="1">
    <source>
        <dbReference type="EMBL" id="KAI8429483.1"/>
    </source>
</evidence>
<keyword evidence="2" id="KW-1185">Reference proteome</keyword>
<dbReference type="EMBL" id="CM046131">
    <property type="protein sequence ID" value="KAI8429483.1"/>
    <property type="molecule type" value="Genomic_DNA"/>
</dbReference>
<reference evidence="1 2" key="1">
    <citation type="journal article" date="2022" name="Genome Biol. Evol.">
        <title>The Spruce Budworm Genome: Reconstructing the Evolutionary History of Antifreeze Proteins.</title>
        <authorList>
            <person name="Beliveau C."/>
            <person name="Gagne P."/>
            <person name="Picq S."/>
            <person name="Vernygora O."/>
            <person name="Keeling C.I."/>
            <person name="Pinkney K."/>
            <person name="Doucet D."/>
            <person name="Wen F."/>
            <person name="Johnston J.S."/>
            <person name="Maaroufi H."/>
            <person name="Boyle B."/>
            <person name="Laroche J."/>
            <person name="Dewar K."/>
            <person name="Juretic N."/>
            <person name="Blackburn G."/>
            <person name="Nisole A."/>
            <person name="Brunet B."/>
            <person name="Brandao M."/>
            <person name="Lumley L."/>
            <person name="Duan J."/>
            <person name="Quan G."/>
            <person name="Lucarotti C.J."/>
            <person name="Roe A.D."/>
            <person name="Sperling F.A.H."/>
            <person name="Levesque R.C."/>
            <person name="Cusson M."/>
        </authorList>
    </citation>
    <scope>NUCLEOTIDE SEQUENCE [LARGE SCALE GENOMIC DNA]</scope>
    <source>
        <strain evidence="1">Glfc:IPQL:Cfum</strain>
    </source>
</reference>
<proteinExistence type="predicted"/>
<organism evidence="1 2">
    <name type="scientific">Choristoneura fumiferana</name>
    <name type="common">Spruce budworm moth</name>
    <name type="synonym">Archips fumiferana</name>
    <dbReference type="NCBI Taxonomy" id="7141"/>
    <lineage>
        <taxon>Eukaryota</taxon>
        <taxon>Metazoa</taxon>
        <taxon>Ecdysozoa</taxon>
        <taxon>Arthropoda</taxon>
        <taxon>Hexapoda</taxon>
        <taxon>Insecta</taxon>
        <taxon>Pterygota</taxon>
        <taxon>Neoptera</taxon>
        <taxon>Endopterygota</taxon>
        <taxon>Lepidoptera</taxon>
        <taxon>Glossata</taxon>
        <taxon>Ditrysia</taxon>
        <taxon>Tortricoidea</taxon>
        <taxon>Tortricidae</taxon>
        <taxon>Tortricinae</taxon>
        <taxon>Choristoneura</taxon>
    </lineage>
</organism>
<evidence type="ECO:0000313" key="2">
    <source>
        <dbReference type="Proteomes" id="UP001064048"/>
    </source>
</evidence>
<dbReference type="Proteomes" id="UP001064048">
    <property type="component" value="Chromosome Z"/>
</dbReference>
<protein>
    <submittedName>
        <fullName evidence="1">Uncharacterized protein</fullName>
    </submittedName>
</protein>